<evidence type="ECO:0000256" key="3">
    <source>
        <dbReference type="RuleBase" id="RU000363"/>
    </source>
</evidence>
<feature type="region of interest" description="Disordered" evidence="4">
    <location>
        <begin position="43"/>
        <end position="71"/>
    </location>
</feature>
<dbReference type="OrthoDB" id="9810734at2"/>
<protein>
    <submittedName>
        <fullName evidence="5">SDR family oxidoreductase</fullName>
    </submittedName>
</protein>
<dbReference type="GO" id="GO:0016616">
    <property type="term" value="F:oxidoreductase activity, acting on the CH-OH group of donors, NAD or NADP as acceptor"/>
    <property type="evidence" value="ECO:0007669"/>
    <property type="project" value="UniProtKB-ARBA"/>
</dbReference>
<reference evidence="5 6" key="1">
    <citation type="submission" date="2019-06" db="EMBL/GenBank/DDBJ databases">
        <title>New taxonomy in bacterial strain CC-CFT640, isolated from vineyard.</title>
        <authorList>
            <person name="Lin S.-Y."/>
            <person name="Tsai C.-F."/>
            <person name="Young C.-C."/>
        </authorList>
    </citation>
    <scope>NUCLEOTIDE SEQUENCE [LARGE SCALE GENOMIC DNA]</scope>
    <source>
        <strain evidence="5 6">CC-CFT640</strain>
    </source>
</reference>
<dbReference type="Proteomes" id="UP000321638">
    <property type="component" value="Unassembled WGS sequence"/>
</dbReference>
<sequence length="342" mass="35817">MPVARLHLDRNRRPRHGLQLDHRAPLGRCRLAGAGALYRRHHRARYPEGPADTGHRDRLPGRQRPCRHAGRGHLRADGCIDGRAALAAGIVSDTGTAEPLTGRVALVTGATSGIGRAIATGLLAYGARVVAIGRRPDRLAALAQVGGGDVLGLAVDLAAPDAASQIGAALAGPFADVDILINNAGHDSGGNVPFHDSDAAKWEAVVQVNFLALMRLTRALLPAMVRRGRGDIVNISSITTRRAAAGLAAYGATKHAVHGFSEALRAECGPLGIRVVEIVPGVVRTEFAATRWAGDDARAEAFYRSFPSHLTAEDVARAVIYALQQPAGVTVAELTLVPTKGA</sequence>
<dbReference type="EMBL" id="VDUZ01000027">
    <property type="protein sequence ID" value="TXL73159.1"/>
    <property type="molecule type" value="Genomic_DNA"/>
</dbReference>
<accession>A0A5C8PII6</accession>
<dbReference type="PRINTS" id="PR00080">
    <property type="entry name" value="SDRFAMILY"/>
</dbReference>
<dbReference type="InterPro" id="IPR020904">
    <property type="entry name" value="Sc_DH/Rdtase_CS"/>
</dbReference>
<dbReference type="PROSITE" id="PS00061">
    <property type="entry name" value="ADH_SHORT"/>
    <property type="match status" value="1"/>
</dbReference>
<evidence type="ECO:0000313" key="6">
    <source>
        <dbReference type="Proteomes" id="UP000321638"/>
    </source>
</evidence>
<dbReference type="PANTHER" id="PTHR44196">
    <property type="entry name" value="DEHYDROGENASE/REDUCTASE SDR FAMILY MEMBER 7B"/>
    <property type="match status" value="1"/>
</dbReference>
<dbReference type="InterPro" id="IPR002347">
    <property type="entry name" value="SDR_fam"/>
</dbReference>
<dbReference type="GO" id="GO:0016020">
    <property type="term" value="C:membrane"/>
    <property type="evidence" value="ECO:0007669"/>
    <property type="project" value="TreeGrafter"/>
</dbReference>
<proteinExistence type="inferred from homology"/>
<evidence type="ECO:0000256" key="1">
    <source>
        <dbReference type="ARBA" id="ARBA00006484"/>
    </source>
</evidence>
<dbReference type="FunFam" id="3.40.50.720:FF:000047">
    <property type="entry name" value="NADP-dependent L-serine/L-allo-threonine dehydrogenase"/>
    <property type="match status" value="1"/>
</dbReference>
<dbReference type="SUPFAM" id="SSF51735">
    <property type="entry name" value="NAD(P)-binding Rossmann-fold domains"/>
    <property type="match status" value="1"/>
</dbReference>
<evidence type="ECO:0000256" key="2">
    <source>
        <dbReference type="ARBA" id="ARBA00023002"/>
    </source>
</evidence>
<dbReference type="PRINTS" id="PR00081">
    <property type="entry name" value="GDHRDH"/>
</dbReference>
<gene>
    <name evidence="5" type="ORF">FHP25_22265</name>
</gene>
<name>A0A5C8PII6_9HYPH</name>
<evidence type="ECO:0000313" key="5">
    <source>
        <dbReference type="EMBL" id="TXL73159.1"/>
    </source>
</evidence>
<dbReference type="PANTHER" id="PTHR44196:SF1">
    <property type="entry name" value="DEHYDROGENASE_REDUCTASE SDR FAMILY MEMBER 7B"/>
    <property type="match status" value="1"/>
</dbReference>
<keyword evidence="6" id="KW-1185">Reference proteome</keyword>
<organism evidence="5 6">
    <name type="scientific">Vineibacter terrae</name>
    <dbReference type="NCBI Taxonomy" id="2586908"/>
    <lineage>
        <taxon>Bacteria</taxon>
        <taxon>Pseudomonadati</taxon>
        <taxon>Pseudomonadota</taxon>
        <taxon>Alphaproteobacteria</taxon>
        <taxon>Hyphomicrobiales</taxon>
        <taxon>Vineibacter</taxon>
    </lineage>
</organism>
<dbReference type="Pfam" id="PF00106">
    <property type="entry name" value="adh_short"/>
    <property type="match status" value="1"/>
</dbReference>
<dbReference type="InterPro" id="IPR036291">
    <property type="entry name" value="NAD(P)-bd_dom_sf"/>
</dbReference>
<dbReference type="Gene3D" id="3.40.50.720">
    <property type="entry name" value="NAD(P)-binding Rossmann-like Domain"/>
    <property type="match status" value="1"/>
</dbReference>
<comment type="similarity">
    <text evidence="1 3">Belongs to the short-chain dehydrogenases/reductases (SDR) family.</text>
</comment>
<keyword evidence="2" id="KW-0560">Oxidoreductase</keyword>
<comment type="caution">
    <text evidence="5">The sequence shown here is derived from an EMBL/GenBank/DDBJ whole genome shotgun (WGS) entry which is preliminary data.</text>
</comment>
<dbReference type="AlphaFoldDB" id="A0A5C8PII6"/>
<evidence type="ECO:0000256" key="4">
    <source>
        <dbReference type="SAM" id="MobiDB-lite"/>
    </source>
</evidence>